<feature type="transmembrane region" description="Helical" evidence="1">
    <location>
        <begin position="109"/>
        <end position="130"/>
    </location>
</feature>
<sequence length="224" mass="26169">MLVYLNLFRFECWFLHLPVKYQSHCAGKAFGLFLLIYFQYFTANLRAIKELHPVMDFIWVFRFCSETSKRLPLSFNNSSNINFLDVRKGLIKVKGEIKMKKIGPKGLKWLKILHLFFVILFFGGILSSTALNLQIDLTNYDETNLMYKNIIIISDNVVRYGAVGTLLIGFIYGFFTNWGFFKHRWVGVKFVLYIIQTIVGIFVVDKLMVANMELLETQKKIGFK</sequence>
<evidence type="ECO:0000256" key="1">
    <source>
        <dbReference type="SAM" id="Phobius"/>
    </source>
</evidence>
<evidence type="ECO:0000313" key="3">
    <source>
        <dbReference type="Proteomes" id="UP000075455"/>
    </source>
</evidence>
<keyword evidence="1" id="KW-1133">Transmembrane helix</keyword>
<name>A0A150LZJ5_9BACL</name>
<proteinExistence type="predicted"/>
<dbReference type="Proteomes" id="UP000075455">
    <property type="component" value="Unassembled WGS sequence"/>
</dbReference>
<comment type="caution">
    <text evidence="2">The sequence shown here is derived from an EMBL/GenBank/DDBJ whole genome shotgun (WGS) entry which is preliminary data.</text>
</comment>
<keyword evidence="1" id="KW-0812">Transmembrane</keyword>
<accession>A0A150LZJ5</accession>
<gene>
    <name evidence="2" type="ORF">B4119_3979</name>
</gene>
<dbReference type="AlphaFoldDB" id="A0A150LZJ5"/>
<dbReference type="STRING" id="81408.B4119_3979"/>
<dbReference type="PATRIC" id="fig|81408.3.peg.2651"/>
<protein>
    <submittedName>
        <fullName evidence="2">Uncharacterized protein</fullName>
    </submittedName>
</protein>
<keyword evidence="1" id="KW-0472">Membrane</keyword>
<feature type="transmembrane region" description="Helical" evidence="1">
    <location>
        <begin position="186"/>
        <end position="204"/>
    </location>
</feature>
<feature type="transmembrane region" description="Helical" evidence="1">
    <location>
        <begin position="150"/>
        <end position="174"/>
    </location>
</feature>
<organism evidence="2 3">
    <name type="scientific">Saccharococcus caldoxylosilyticus</name>
    <dbReference type="NCBI Taxonomy" id="81408"/>
    <lineage>
        <taxon>Bacteria</taxon>
        <taxon>Bacillati</taxon>
        <taxon>Bacillota</taxon>
        <taxon>Bacilli</taxon>
        <taxon>Bacillales</taxon>
        <taxon>Anoxybacillaceae</taxon>
        <taxon>Saccharococcus</taxon>
    </lineage>
</organism>
<evidence type="ECO:0000313" key="2">
    <source>
        <dbReference type="EMBL" id="KYD17556.1"/>
    </source>
</evidence>
<reference evidence="2 3" key="1">
    <citation type="submission" date="2016-01" db="EMBL/GenBank/DDBJ databases">
        <title>Draft Genome Sequences of Seven Thermophilic Sporeformers Isolated from Foods.</title>
        <authorList>
            <person name="Berendsen E.M."/>
            <person name="Wells-Bennik M.H."/>
            <person name="Krawcyk A.O."/>
            <person name="De Jong A."/>
            <person name="Holsappel S."/>
            <person name="Eijlander R.T."/>
            <person name="Kuipers O.P."/>
        </authorList>
    </citation>
    <scope>NUCLEOTIDE SEQUENCE [LARGE SCALE GENOMIC DNA]</scope>
    <source>
        <strain evidence="2 3">B4119</strain>
    </source>
</reference>
<dbReference type="EMBL" id="LQYS01000025">
    <property type="protein sequence ID" value="KYD17556.1"/>
    <property type="molecule type" value="Genomic_DNA"/>
</dbReference>